<organism evidence="1 2">
    <name type="scientific">Deinococcus aluminii</name>
    <dbReference type="NCBI Taxonomy" id="1656885"/>
    <lineage>
        <taxon>Bacteria</taxon>
        <taxon>Thermotogati</taxon>
        <taxon>Deinococcota</taxon>
        <taxon>Deinococci</taxon>
        <taxon>Deinococcales</taxon>
        <taxon>Deinococcaceae</taxon>
        <taxon>Deinococcus</taxon>
    </lineage>
</organism>
<gene>
    <name evidence="1" type="ORF">Dalu01_01819</name>
</gene>
<reference evidence="1 2" key="1">
    <citation type="submission" date="2024-02" db="EMBL/GenBank/DDBJ databases">
        <title>Deinococcus aluminii NBRC 112889.</title>
        <authorList>
            <person name="Ichikawa N."/>
            <person name="Katano-Makiyama Y."/>
            <person name="Hidaka K."/>
        </authorList>
    </citation>
    <scope>NUCLEOTIDE SEQUENCE [LARGE SCALE GENOMIC DNA]</scope>
    <source>
        <strain evidence="1 2">NBRC 112889</strain>
    </source>
</reference>
<dbReference type="Pfam" id="PF10923">
    <property type="entry name" value="BrxC_BrxD"/>
    <property type="match status" value="1"/>
</dbReference>
<keyword evidence="2" id="KW-1185">Reference proteome</keyword>
<evidence type="ECO:0000313" key="1">
    <source>
        <dbReference type="EMBL" id="GAA5533416.1"/>
    </source>
</evidence>
<dbReference type="InterPro" id="IPR021228">
    <property type="entry name" value="BrxD"/>
</dbReference>
<comment type="caution">
    <text evidence="1">The sequence shown here is derived from an EMBL/GenBank/DDBJ whole genome shotgun (WGS) entry which is preliminary data.</text>
</comment>
<accession>A0ABP9XDH2</accession>
<name>A0ABP9XDH2_9DEIO</name>
<protein>
    <recommendedName>
        <fullName evidence="3">ATP-binding protein</fullName>
    </recommendedName>
</protein>
<sequence length="176" mass="19398">MTLRRADAQHIVHALRLGTVPHRGLEHYAVGQAREFGVLQEELASVASGHSRLKAVRGGYGSGKTFVISRLAEEALSQRFVVSQVVLNRAGYSLHSLERLYQGVMQQLRAKGTEGNALASILDRWVSAAEEYAVEVQNVPEDDEGALRHAVGKRIEVLLQEVVRERPSFAAALRAY</sequence>
<evidence type="ECO:0000313" key="2">
    <source>
        <dbReference type="Proteomes" id="UP001404956"/>
    </source>
</evidence>
<evidence type="ECO:0008006" key="3">
    <source>
        <dbReference type="Google" id="ProtNLM"/>
    </source>
</evidence>
<dbReference type="EMBL" id="BAABRV010000004">
    <property type="protein sequence ID" value="GAA5533416.1"/>
    <property type="molecule type" value="Genomic_DNA"/>
</dbReference>
<dbReference type="Proteomes" id="UP001404956">
    <property type="component" value="Unassembled WGS sequence"/>
</dbReference>
<proteinExistence type="predicted"/>